<proteinExistence type="predicted"/>
<dbReference type="Proteomes" id="UP000320762">
    <property type="component" value="Unassembled WGS sequence"/>
</dbReference>
<evidence type="ECO:0000259" key="1">
    <source>
        <dbReference type="Pfam" id="PF15055"/>
    </source>
</evidence>
<comment type="caution">
    <text evidence="2">The sequence shown here is derived from an EMBL/GenBank/DDBJ whole genome shotgun (WGS) entry which is preliminary data.</text>
</comment>
<evidence type="ECO:0000313" key="2">
    <source>
        <dbReference type="EMBL" id="TRM70090.1"/>
    </source>
</evidence>
<dbReference type="STRING" id="97359.A0A550CZ78"/>
<dbReference type="EMBL" id="VDMD01000001">
    <property type="protein sequence ID" value="TRM70090.1"/>
    <property type="molecule type" value="Genomic_DNA"/>
</dbReference>
<name>A0A550CZ78_9AGAR</name>
<dbReference type="OrthoDB" id="6604875at2759"/>
<dbReference type="Pfam" id="PF15055">
    <property type="entry name" value="DMAC1_Dmo2"/>
    <property type="match status" value="1"/>
</dbReference>
<protein>
    <recommendedName>
        <fullName evidence="1">Distal membrane-arm assembly complex protein 1-like domain-containing protein</fullName>
    </recommendedName>
</protein>
<organism evidence="2 3">
    <name type="scientific">Schizophyllum amplum</name>
    <dbReference type="NCBI Taxonomy" id="97359"/>
    <lineage>
        <taxon>Eukaryota</taxon>
        <taxon>Fungi</taxon>
        <taxon>Dikarya</taxon>
        <taxon>Basidiomycota</taxon>
        <taxon>Agaricomycotina</taxon>
        <taxon>Agaricomycetes</taxon>
        <taxon>Agaricomycetidae</taxon>
        <taxon>Agaricales</taxon>
        <taxon>Schizophyllaceae</taxon>
        <taxon>Schizophyllum</taxon>
    </lineage>
</organism>
<keyword evidence="3" id="KW-1185">Reference proteome</keyword>
<gene>
    <name evidence="2" type="ORF">BD626DRAFT_563778</name>
</gene>
<accession>A0A550CZ78</accession>
<dbReference type="InterPro" id="IPR028036">
    <property type="entry name" value="DMAC1-like_dom"/>
</dbReference>
<sequence length="93" mass="9738">MSANNTTSTAELQPKAEFQDCLQCRVVGTATFAGLGIYSFMQARRASPGALWEKRIAVALGAVFCAGAVVRWNNLGIPGTRSAETPSSSSTPS</sequence>
<reference evidence="2 3" key="1">
    <citation type="journal article" date="2019" name="New Phytol.">
        <title>Comparative genomics reveals unique wood-decay strategies and fruiting body development in the Schizophyllaceae.</title>
        <authorList>
            <person name="Almasi E."/>
            <person name="Sahu N."/>
            <person name="Krizsan K."/>
            <person name="Balint B."/>
            <person name="Kovacs G.M."/>
            <person name="Kiss B."/>
            <person name="Cseklye J."/>
            <person name="Drula E."/>
            <person name="Henrissat B."/>
            <person name="Nagy I."/>
            <person name="Chovatia M."/>
            <person name="Adam C."/>
            <person name="LaButti K."/>
            <person name="Lipzen A."/>
            <person name="Riley R."/>
            <person name="Grigoriev I.V."/>
            <person name="Nagy L.G."/>
        </authorList>
    </citation>
    <scope>NUCLEOTIDE SEQUENCE [LARGE SCALE GENOMIC DNA]</scope>
    <source>
        <strain evidence="2 3">NL-1724</strain>
    </source>
</reference>
<evidence type="ECO:0000313" key="3">
    <source>
        <dbReference type="Proteomes" id="UP000320762"/>
    </source>
</evidence>
<feature type="domain" description="Distal membrane-arm assembly complex protein 1-like" evidence="1">
    <location>
        <begin position="20"/>
        <end position="65"/>
    </location>
</feature>
<dbReference type="AlphaFoldDB" id="A0A550CZ78"/>